<dbReference type="SMART" id="SM01092">
    <property type="entry name" value="CO_deh_flav_C"/>
    <property type="match status" value="1"/>
</dbReference>
<evidence type="ECO:0000259" key="4">
    <source>
        <dbReference type="PROSITE" id="PS51387"/>
    </source>
</evidence>
<feature type="domain" description="FAD-binding PCMH-type" evidence="4">
    <location>
        <begin position="1"/>
        <end position="176"/>
    </location>
</feature>
<dbReference type="Proteomes" id="UP000592820">
    <property type="component" value="Unassembled WGS sequence"/>
</dbReference>
<evidence type="ECO:0000256" key="3">
    <source>
        <dbReference type="ARBA" id="ARBA00023002"/>
    </source>
</evidence>
<dbReference type="InterPro" id="IPR036683">
    <property type="entry name" value="CO_DH_flav_C_dom_sf"/>
</dbReference>
<reference evidence="5 6" key="1">
    <citation type="submission" date="2020-08" db="EMBL/GenBank/DDBJ databases">
        <title>Genomic Encyclopedia of Type Strains, Phase IV (KMG-V): Genome sequencing to study the core and pangenomes of soil and plant-associated prokaryotes.</title>
        <authorList>
            <person name="Whitman W."/>
        </authorList>
    </citation>
    <scope>NUCLEOTIDE SEQUENCE [LARGE SCALE GENOMIC DNA]</scope>
    <source>
        <strain evidence="5 6">JPY162</strain>
    </source>
</reference>
<dbReference type="InterPro" id="IPR036318">
    <property type="entry name" value="FAD-bd_PCMH-like_sf"/>
</dbReference>
<dbReference type="Pfam" id="PF00941">
    <property type="entry name" value="FAD_binding_5"/>
    <property type="match status" value="1"/>
</dbReference>
<dbReference type="PROSITE" id="PS51387">
    <property type="entry name" value="FAD_PCMH"/>
    <property type="match status" value="1"/>
</dbReference>
<keyword evidence="3 5" id="KW-0560">Oxidoreductase</keyword>
<accession>A0A7W8NYM9</accession>
<evidence type="ECO:0000313" key="5">
    <source>
        <dbReference type="EMBL" id="MBB5398039.1"/>
    </source>
</evidence>
<dbReference type="Gene3D" id="3.30.390.50">
    <property type="entry name" value="CO dehydrogenase flavoprotein, C-terminal domain"/>
    <property type="match status" value="1"/>
</dbReference>
<dbReference type="EC" id="1.2.7.4" evidence="5"/>
<dbReference type="GO" id="GO:0043885">
    <property type="term" value="F:anaerobic carbon-monoxide dehydrogenase activity"/>
    <property type="evidence" value="ECO:0007669"/>
    <property type="project" value="UniProtKB-EC"/>
</dbReference>
<sequence>MKAIAFEYHAPRSRSEALALLAEQPNAKVLAGGQSLMPMMNFRIAQPNHLIDINGVADLAAIHADGAELAIGAMTRQRDLLRSEQLREAMPLMVEALGHVGHLQTRNRGTIGGSLCHADPAAELPTVCTALDARLTVESSDGTREIAMADWALGYLVTNLEPHEMLTGIRLRAWPRGHGWAFTEFARRHGDFAIVSVAVLLAPGAGARIARASIALGGCGDAPIRLHAAEALLEGRVGCEDLFREAAGCAVDLEAGSDAYVSAEYRRHLAQVLVRRGLLTAHARMTRGGTA</sequence>
<dbReference type="PANTHER" id="PTHR42659">
    <property type="entry name" value="XANTHINE DEHYDROGENASE SUBUNIT C-RELATED"/>
    <property type="match status" value="1"/>
</dbReference>
<dbReference type="GO" id="GO:0071949">
    <property type="term" value="F:FAD binding"/>
    <property type="evidence" value="ECO:0007669"/>
    <property type="project" value="InterPro"/>
</dbReference>
<keyword evidence="1" id="KW-0285">Flavoprotein</keyword>
<dbReference type="InterPro" id="IPR051312">
    <property type="entry name" value="Diverse_Substr_Oxidored"/>
</dbReference>
<comment type="caution">
    <text evidence="5">The sequence shown here is derived from an EMBL/GenBank/DDBJ whole genome shotgun (WGS) entry which is preliminary data.</text>
</comment>
<organism evidence="5 6">
    <name type="scientific">Paraburkholderia youngii</name>
    <dbReference type="NCBI Taxonomy" id="2782701"/>
    <lineage>
        <taxon>Bacteria</taxon>
        <taxon>Pseudomonadati</taxon>
        <taxon>Pseudomonadota</taxon>
        <taxon>Betaproteobacteria</taxon>
        <taxon>Burkholderiales</taxon>
        <taxon>Burkholderiaceae</taxon>
        <taxon>Paraburkholderia</taxon>
    </lineage>
</organism>
<gene>
    <name evidence="5" type="ORF">HDG41_000075</name>
</gene>
<dbReference type="PANTHER" id="PTHR42659:SF2">
    <property type="entry name" value="XANTHINE DEHYDROGENASE SUBUNIT C-RELATED"/>
    <property type="match status" value="1"/>
</dbReference>
<evidence type="ECO:0000256" key="2">
    <source>
        <dbReference type="ARBA" id="ARBA00022827"/>
    </source>
</evidence>
<dbReference type="Gene3D" id="3.30.465.10">
    <property type="match status" value="1"/>
</dbReference>
<keyword evidence="2" id="KW-0274">FAD</keyword>
<dbReference type="EMBL" id="JACHDE010000001">
    <property type="protein sequence ID" value="MBB5398039.1"/>
    <property type="molecule type" value="Genomic_DNA"/>
</dbReference>
<evidence type="ECO:0000313" key="6">
    <source>
        <dbReference type="Proteomes" id="UP000592820"/>
    </source>
</evidence>
<dbReference type="InterPro" id="IPR002346">
    <property type="entry name" value="Mopterin_DH_FAD-bd"/>
</dbReference>
<protein>
    <submittedName>
        <fullName evidence="5">Carbon-monoxide dehydrogenase medium subunit</fullName>
        <ecNumber evidence="5">1.2.7.4</ecNumber>
    </submittedName>
</protein>
<dbReference type="InterPro" id="IPR016166">
    <property type="entry name" value="FAD-bd_PCMH"/>
</dbReference>
<dbReference type="SUPFAM" id="SSF55447">
    <property type="entry name" value="CO dehydrogenase flavoprotein C-terminal domain-like"/>
    <property type="match status" value="1"/>
</dbReference>
<dbReference type="InterPro" id="IPR016169">
    <property type="entry name" value="FAD-bd_PCMH_sub2"/>
</dbReference>
<evidence type="ECO:0000256" key="1">
    <source>
        <dbReference type="ARBA" id="ARBA00022630"/>
    </source>
</evidence>
<dbReference type="InterPro" id="IPR005107">
    <property type="entry name" value="CO_DH_flav_C"/>
</dbReference>
<dbReference type="SUPFAM" id="SSF56176">
    <property type="entry name" value="FAD-binding/transporter-associated domain-like"/>
    <property type="match status" value="1"/>
</dbReference>
<name>A0A7W8NYM9_9BURK</name>
<dbReference type="RefSeq" id="WP_184224965.1">
    <property type="nucleotide sequence ID" value="NZ_JACHDE010000001.1"/>
</dbReference>
<dbReference type="Pfam" id="PF03450">
    <property type="entry name" value="CO_deh_flav_C"/>
    <property type="match status" value="1"/>
</dbReference>
<proteinExistence type="predicted"/>
<dbReference type="Gene3D" id="3.30.43.10">
    <property type="entry name" value="Uridine Diphospho-n-acetylenolpyruvylglucosamine Reductase, domain 2"/>
    <property type="match status" value="1"/>
</dbReference>
<dbReference type="AlphaFoldDB" id="A0A7W8NYM9"/>
<dbReference type="InterPro" id="IPR016167">
    <property type="entry name" value="FAD-bd_PCMH_sub1"/>
</dbReference>